<comment type="subcellular location">
    <subcellularLocation>
        <location evidence="1">Cell membrane</location>
        <topology evidence="1">Multi-pass membrane protein</topology>
    </subcellularLocation>
</comment>
<evidence type="ECO:0000313" key="11">
    <source>
        <dbReference type="EMBL" id="MCM2437469.1"/>
    </source>
</evidence>
<evidence type="ECO:0000256" key="4">
    <source>
        <dbReference type="ARBA" id="ARBA00022692"/>
    </source>
</evidence>
<evidence type="ECO:0000256" key="2">
    <source>
        <dbReference type="ARBA" id="ARBA00022475"/>
    </source>
</evidence>
<protein>
    <submittedName>
        <fullName evidence="11">Acetyltransferase</fullName>
    </submittedName>
</protein>
<evidence type="ECO:0000256" key="1">
    <source>
        <dbReference type="ARBA" id="ARBA00004651"/>
    </source>
</evidence>
<feature type="transmembrane region" description="Helical" evidence="9">
    <location>
        <begin position="377"/>
        <end position="397"/>
    </location>
</feature>
<evidence type="ECO:0000256" key="9">
    <source>
        <dbReference type="SAM" id="Phobius"/>
    </source>
</evidence>
<dbReference type="PANTHER" id="PTHR23028">
    <property type="entry name" value="ACETYLTRANSFERASE"/>
    <property type="match status" value="1"/>
</dbReference>
<feature type="transmembrane region" description="Helical" evidence="9">
    <location>
        <begin position="170"/>
        <end position="191"/>
    </location>
</feature>
<name>A0ABT0VKL5_9LACO</name>
<feature type="transmembrane region" description="Helical" evidence="9">
    <location>
        <begin position="12"/>
        <end position="31"/>
    </location>
</feature>
<dbReference type="Gene3D" id="3.40.50.1110">
    <property type="entry name" value="SGNH hydrolase"/>
    <property type="match status" value="1"/>
</dbReference>
<dbReference type="EMBL" id="JAGMVS010000064">
    <property type="protein sequence ID" value="MCM2437469.1"/>
    <property type="molecule type" value="Genomic_DNA"/>
</dbReference>
<sequence length="625" mass="71763">MGNSTTRRRYILGFDGIRALAVLGVILYHILPNVFRGGYLGVPIFFVVSGYLITDLLLQEFEKHNSINLKKFYLRRIKRLYPALLVMLLATSAYITLFNPGALIGLRANIGMNLTYVYNFWEIKHGQSYFQQFTAPSPFTHLWSLSVEGQFYLIWPLLVYLCAKFKVKRIYIFSLLIISSLFSAICLAVFFDPANINRAYYGTDTRLFAILLGASLAYLWPSNHLRLNLAPKNQKILNTLSFISLFGLTIGFLTLNGQAHLTYFGGMYLFTICATIFVATIAHPTTWLIKILDNKVFNWLGTRSYGIYLYQYPVLVFFEQKIINYRTHLIFYVMLELLIIGVISEISYRYLEVPIKNSNFAFWQTYFERLVTYQPKIILVTVTFFILIGASISGLLAPQAATTYQTPLQKQLAFRHKQASQQNKKLLKTTEQDKNKSNRNPQHQIKLSTTEQKLAHRYHLTARQITKLKHTNISGIGDSMMVNVGPNLQKIMPVIVNGHVGRQAALGPVIIQKQLSQKQLMNNVLIMLGTNGNIYPHTLQQTMQKLGPHRQVFWVNNYVKRPWTKANVNLLNKARTKYRNLHVINWHKFAQKHNNWFGPDGIHPNPTGDIHLTNLIAKSIAKYGI</sequence>
<reference evidence="11" key="1">
    <citation type="submission" date="2021-04" db="EMBL/GenBank/DDBJ databases">
        <title>Taxonomic assessment of Weissella genus.</title>
        <authorList>
            <person name="Fanelli F."/>
            <person name="Chieffi D."/>
            <person name="Dell'Aquila A."/>
            <person name="Gyu-Sung C."/>
            <person name="Franz C.M.A.P."/>
            <person name="Fusco V."/>
        </authorList>
    </citation>
    <scope>NUCLEOTIDE SEQUENCE</scope>
    <source>
        <strain evidence="11">LMG 25373</strain>
    </source>
</reference>
<feature type="transmembrane region" description="Helical" evidence="9">
    <location>
        <begin position="329"/>
        <end position="351"/>
    </location>
</feature>
<dbReference type="InterPro" id="IPR036514">
    <property type="entry name" value="SGNH_hydro_sf"/>
</dbReference>
<dbReference type="Proteomes" id="UP001057481">
    <property type="component" value="Unassembled WGS sequence"/>
</dbReference>
<evidence type="ECO:0000256" key="7">
    <source>
        <dbReference type="ARBA" id="ARBA00023315"/>
    </source>
</evidence>
<dbReference type="RefSeq" id="WP_205143573.1">
    <property type="nucleotide sequence ID" value="NZ_JAFBDN010000007.1"/>
</dbReference>
<keyword evidence="2" id="KW-1003">Cell membrane</keyword>
<comment type="caution">
    <text evidence="11">The sequence shown here is derived from an EMBL/GenBank/DDBJ whole genome shotgun (WGS) entry which is preliminary data.</text>
</comment>
<feature type="transmembrane region" description="Helical" evidence="9">
    <location>
        <begin position="261"/>
        <end position="282"/>
    </location>
</feature>
<feature type="compositionally biased region" description="Polar residues" evidence="8">
    <location>
        <begin position="438"/>
        <end position="447"/>
    </location>
</feature>
<gene>
    <name evidence="11" type="ORF">KAK10_06060</name>
</gene>
<feature type="domain" description="Acyltransferase 3" evidence="10">
    <location>
        <begin position="12"/>
        <end position="335"/>
    </location>
</feature>
<dbReference type="InterPro" id="IPR050879">
    <property type="entry name" value="Acyltransferase_3"/>
</dbReference>
<feature type="transmembrane region" description="Helical" evidence="9">
    <location>
        <begin position="142"/>
        <end position="163"/>
    </location>
</feature>
<keyword evidence="12" id="KW-1185">Reference proteome</keyword>
<evidence type="ECO:0000313" key="12">
    <source>
        <dbReference type="Proteomes" id="UP001057481"/>
    </source>
</evidence>
<feature type="region of interest" description="Disordered" evidence="8">
    <location>
        <begin position="423"/>
        <end position="447"/>
    </location>
</feature>
<evidence type="ECO:0000256" key="5">
    <source>
        <dbReference type="ARBA" id="ARBA00022989"/>
    </source>
</evidence>
<proteinExistence type="predicted"/>
<dbReference type="CDD" id="cd01840">
    <property type="entry name" value="SGNH_hydrolase_yrhL_like"/>
    <property type="match status" value="1"/>
</dbReference>
<keyword evidence="4 9" id="KW-0812">Transmembrane</keyword>
<keyword evidence="3" id="KW-0808">Transferase</keyword>
<evidence type="ECO:0000256" key="3">
    <source>
        <dbReference type="ARBA" id="ARBA00022679"/>
    </source>
</evidence>
<evidence type="ECO:0000256" key="6">
    <source>
        <dbReference type="ARBA" id="ARBA00023136"/>
    </source>
</evidence>
<dbReference type="Pfam" id="PF01757">
    <property type="entry name" value="Acyl_transf_3"/>
    <property type="match status" value="1"/>
</dbReference>
<accession>A0ABT0VKL5</accession>
<organism evidence="11 12">
    <name type="scientific">Periweissella beninensis</name>
    <dbReference type="NCBI Taxonomy" id="504936"/>
    <lineage>
        <taxon>Bacteria</taxon>
        <taxon>Bacillati</taxon>
        <taxon>Bacillota</taxon>
        <taxon>Bacilli</taxon>
        <taxon>Lactobacillales</taxon>
        <taxon>Lactobacillaceae</taxon>
        <taxon>Periweissella</taxon>
    </lineage>
</organism>
<evidence type="ECO:0000259" key="10">
    <source>
        <dbReference type="Pfam" id="PF01757"/>
    </source>
</evidence>
<evidence type="ECO:0000256" key="8">
    <source>
        <dbReference type="SAM" id="MobiDB-lite"/>
    </source>
</evidence>
<feature type="transmembrane region" description="Helical" evidence="9">
    <location>
        <begin position="79"/>
        <end position="97"/>
    </location>
</feature>
<feature type="transmembrane region" description="Helical" evidence="9">
    <location>
        <begin position="37"/>
        <end position="58"/>
    </location>
</feature>
<dbReference type="PANTHER" id="PTHR23028:SF53">
    <property type="entry name" value="ACYL_TRANSF_3 DOMAIN-CONTAINING PROTEIN"/>
    <property type="match status" value="1"/>
</dbReference>
<dbReference type="InterPro" id="IPR002656">
    <property type="entry name" value="Acyl_transf_3_dom"/>
</dbReference>
<keyword evidence="7" id="KW-0012">Acyltransferase</keyword>
<feature type="transmembrane region" description="Helical" evidence="9">
    <location>
        <begin position="237"/>
        <end position="255"/>
    </location>
</feature>
<feature type="transmembrane region" description="Helical" evidence="9">
    <location>
        <begin position="207"/>
        <end position="225"/>
    </location>
</feature>
<keyword evidence="6 9" id="KW-0472">Membrane</keyword>
<dbReference type="SUPFAM" id="SSF52266">
    <property type="entry name" value="SGNH hydrolase"/>
    <property type="match status" value="1"/>
</dbReference>
<keyword evidence="5 9" id="KW-1133">Transmembrane helix</keyword>